<dbReference type="Pfam" id="PF13616">
    <property type="entry name" value="Rotamase_3"/>
    <property type="match status" value="1"/>
</dbReference>
<feature type="domain" description="PpiC" evidence="11">
    <location>
        <begin position="184"/>
        <end position="281"/>
    </location>
</feature>
<keyword evidence="8" id="KW-0175">Coiled coil</keyword>
<feature type="compositionally biased region" description="Basic and acidic residues" evidence="9">
    <location>
        <begin position="483"/>
        <end position="492"/>
    </location>
</feature>
<evidence type="ECO:0000256" key="10">
    <source>
        <dbReference type="SAM" id="Phobius"/>
    </source>
</evidence>
<dbReference type="InterPro" id="IPR046357">
    <property type="entry name" value="PPIase_dom_sf"/>
</dbReference>
<dbReference type="AlphaFoldDB" id="A0A938XTZ6"/>
<keyword evidence="7" id="KW-0802">TPR repeat</keyword>
<dbReference type="Pfam" id="PF13624">
    <property type="entry name" value="SurA_N_3"/>
    <property type="match status" value="1"/>
</dbReference>
<evidence type="ECO:0000256" key="3">
    <source>
        <dbReference type="ARBA" id="ARBA00022729"/>
    </source>
</evidence>
<keyword evidence="4 6" id="KW-0697">Rotamase</keyword>
<feature type="repeat" description="TPR" evidence="7">
    <location>
        <begin position="427"/>
        <end position="460"/>
    </location>
</feature>
<comment type="caution">
    <text evidence="12">The sequence shown here is derived from an EMBL/GenBank/DDBJ whole genome shotgun (WGS) entry which is preliminary data.</text>
</comment>
<dbReference type="PROSITE" id="PS50293">
    <property type="entry name" value="TPR_REGION"/>
    <property type="match status" value="1"/>
</dbReference>
<evidence type="ECO:0000256" key="5">
    <source>
        <dbReference type="ARBA" id="ARBA00023235"/>
    </source>
</evidence>
<dbReference type="SUPFAM" id="SSF54534">
    <property type="entry name" value="FKBP-like"/>
    <property type="match status" value="1"/>
</dbReference>
<dbReference type="PROSITE" id="PS50198">
    <property type="entry name" value="PPIC_PPIASE_2"/>
    <property type="match status" value="1"/>
</dbReference>
<dbReference type="EC" id="5.2.1.8" evidence="2"/>
<dbReference type="SMART" id="SM00028">
    <property type="entry name" value="TPR"/>
    <property type="match status" value="4"/>
</dbReference>
<dbReference type="PANTHER" id="PTHR47245:SF1">
    <property type="entry name" value="FOLDASE PROTEIN PRSA"/>
    <property type="match status" value="1"/>
</dbReference>
<dbReference type="Proteomes" id="UP000774000">
    <property type="component" value="Unassembled WGS sequence"/>
</dbReference>
<proteinExistence type="predicted"/>
<dbReference type="InterPro" id="IPR019734">
    <property type="entry name" value="TPR_rpt"/>
</dbReference>
<dbReference type="EMBL" id="JAFBDQ010000004">
    <property type="protein sequence ID" value="MBM7556286.1"/>
    <property type="molecule type" value="Genomic_DNA"/>
</dbReference>
<reference evidence="12" key="1">
    <citation type="submission" date="2021-01" db="EMBL/GenBank/DDBJ databases">
        <title>Genomic Encyclopedia of Type Strains, Phase IV (KMG-IV): sequencing the most valuable type-strain genomes for metagenomic binning, comparative biology and taxonomic classification.</title>
        <authorList>
            <person name="Goeker M."/>
        </authorList>
    </citation>
    <scope>NUCLEOTIDE SEQUENCE</scope>
    <source>
        <strain evidence="12">DSM 23230</strain>
    </source>
</reference>
<keyword evidence="13" id="KW-1185">Reference proteome</keyword>
<dbReference type="Gene3D" id="3.10.50.40">
    <property type="match status" value="1"/>
</dbReference>
<keyword evidence="10" id="KW-0472">Membrane</keyword>
<feature type="region of interest" description="Disordered" evidence="9">
    <location>
        <begin position="483"/>
        <end position="518"/>
    </location>
</feature>
<dbReference type="InterPro" id="IPR027304">
    <property type="entry name" value="Trigger_fact/SurA_dom_sf"/>
</dbReference>
<dbReference type="RefSeq" id="WP_204701036.1">
    <property type="nucleotide sequence ID" value="NZ_JAFBDQ010000004.1"/>
</dbReference>
<evidence type="ECO:0000256" key="8">
    <source>
        <dbReference type="SAM" id="Coils"/>
    </source>
</evidence>
<keyword evidence="5 6" id="KW-0413">Isomerase</keyword>
<dbReference type="InterPro" id="IPR000297">
    <property type="entry name" value="PPIase_PpiC"/>
</dbReference>
<feature type="transmembrane region" description="Helical" evidence="10">
    <location>
        <begin position="12"/>
        <end position="32"/>
    </location>
</feature>
<evidence type="ECO:0000256" key="6">
    <source>
        <dbReference type="PROSITE-ProRule" id="PRU00278"/>
    </source>
</evidence>
<dbReference type="Gene3D" id="1.25.40.10">
    <property type="entry name" value="Tetratricopeptide repeat domain"/>
    <property type="match status" value="1"/>
</dbReference>
<evidence type="ECO:0000256" key="7">
    <source>
        <dbReference type="PROSITE-ProRule" id="PRU00339"/>
    </source>
</evidence>
<name>A0A938XTZ6_9FIRM</name>
<evidence type="ECO:0000313" key="12">
    <source>
        <dbReference type="EMBL" id="MBM7556286.1"/>
    </source>
</evidence>
<feature type="coiled-coil region" evidence="8">
    <location>
        <begin position="280"/>
        <end position="307"/>
    </location>
</feature>
<keyword evidence="3" id="KW-0732">Signal</keyword>
<keyword evidence="10" id="KW-1133">Transmembrane helix</keyword>
<feature type="coiled-coil region" evidence="8">
    <location>
        <begin position="194"/>
        <end position="221"/>
    </location>
</feature>
<dbReference type="InterPro" id="IPR050245">
    <property type="entry name" value="PrsA_foldase"/>
</dbReference>
<sequence>MLMDFLRDKMKLIIYIVVIAFVGGGTLVYLNYGNTGGANQSQVNAQNNSPIATVNGDEISNRAFQSQVNQTLSQMRGRVQDSQVLSLKKRVLDQLIDRQLIEQEMESRGLMDEVSDKKIEERLDKIVKDSKFKSKEELEQRLKQAGRSLDQIRSQLKKSLAMQKLFDEVLKDIKVSDKEIKENYEEVSASHILIRTKNKSNQKAKQKAEEAIEEIEEGTEFSKVAKEYSEGPSAKRGGKLGSFGHGKMVEAFEDEAFRLEEGEISDPIKTKFGYHVIKVTAKKEAEGQEFEKQKSKIENELLNKKKKAAFDKWISEEREGAEIVINSKEIKGYNAQQAENYEQAIKNYKAALEENGRASYLYNNLAQAYQKQDKTDKAISTYEEAIEKYPEQTSFYNSLANLYQNQDKTDKAISLYQDALKNNKDNANLHLALGELYRKEEMKDKALEQYDKFSKLSGDNLMAHYRLYSVYKKMGLTEKAQAEMKKVKEIQAKKQKQQQSQKKAIQQQQQNQQQNQSN</sequence>
<feature type="compositionally biased region" description="Low complexity" evidence="9">
    <location>
        <begin position="497"/>
        <end position="518"/>
    </location>
</feature>
<dbReference type="PANTHER" id="PTHR47245">
    <property type="entry name" value="PEPTIDYLPROLYL ISOMERASE"/>
    <property type="match status" value="1"/>
</dbReference>
<dbReference type="SUPFAM" id="SSF48452">
    <property type="entry name" value="TPR-like"/>
    <property type="match status" value="1"/>
</dbReference>
<gene>
    <name evidence="12" type="ORF">JOC47_001122</name>
</gene>
<feature type="repeat" description="TPR" evidence="7">
    <location>
        <begin position="393"/>
        <end position="426"/>
    </location>
</feature>
<evidence type="ECO:0000259" key="11">
    <source>
        <dbReference type="PROSITE" id="PS50198"/>
    </source>
</evidence>
<dbReference type="PROSITE" id="PS01096">
    <property type="entry name" value="PPIC_PPIASE_1"/>
    <property type="match status" value="1"/>
</dbReference>
<dbReference type="Pfam" id="PF13432">
    <property type="entry name" value="TPR_16"/>
    <property type="match status" value="2"/>
</dbReference>
<evidence type="ECO:0000256" key="1">
    <source>
        <dbReference type="ARBA" id="ARBA00000971"/>
    </source>
</evidence>
<evidence type="ECO:0000313" key="13">
    <source>
        <dbReference type="Proteomes" id="UP000774000"/>
    </source>
</evidence>
<dbReference type="Gene3D" id="1.10.4030.10">
    <property type="entry name" value="Porin chaperone SurA, peptide-binding domain"/>
    <property type="match status" value="1"/>
</dbReference>
<dbReference type="PROSITE" id="PS50005">
    <property type="entry name" value="TPR"/>
    <property type="match status" value="3"/>
</dbReference>
<feature type="repeat" description="TPR" evidence="7">
    <location>
        <begin position="359"/>
        <end position="392"/>
    </location>
</feature>
<evidence type="ECO:0000256" key="4">
    <source>
        <dbReference type="ARBA" id="ARBA00023110"/>
    </source>
</evidence>
<accession>A0A938XTZ6</accession>
<dbReference type="InterPro" id="IPR023058">
    <property type="entry name" value="PPIase_PpiC_CS"/>
</dbReference>
<evidence type="ECO:0000256" key="9">
    <source>
        <dbReference type="SAM" id="MobiDB-lite"/>
    </source>
</evidence>
<dbReference type="SUPFAM" id="SSF109998">
    <property type="entry name" value="Triger factor/SurA peptide-binding domain-like"/>
    <property type="match status" value="1"/>
</dbReference>
<comment type="catalytic activity">
    <reaction evidence="1">
        <text>[protein]-peptidylproline (omega=180) = [protein]-peptidylproline (omega=0)</text>
        <dbReference type="Rhea" id="RHEA:16237"/>
        <dbReference type="Rhea" id="RHEA-COMP:10747"/>
        <dbReference type="Rhea" id="RHEA-COMP:10748"/>
        <dbReference type="ChEBI" id="CHEBI:83833"/>
        <dbReference type="ChEBI" id="CHEBI:83834"/>
        <dbReference type="EC" id="5.2.1.8"/>
    </reaction>
</comment>
<dbReference type="GO" id="GO:0003755">
    <property type="term" value="F:peptidyl-prolyl cis-trans isomerase activity"/>
    <property type="evidence" value="ECO:0007669"/>
    <property type="project" value="UniProtKB-KW"/>
</dbReference>
<keyword evidence="10" id="KW-0812">Transmembrane</keyword>
<organism evidence="12 13">
    <name type="scientific">Halanaerobacter jeridensis</name>
    <dbReference type="NCBI Taxonomy" id="706427"/>
    <lineage>
        <taxon>Bacteria</taxon>
        <taxon>Bacillati</taxon>
        <taxon>Bacillota</taxon>
        <taxon>Clostridia</taxon>
        <taxon>Halanaerobiales</taxon>
        <taxon>Halobacteroidaceae</taxon>
        <taxon>Halanaerobacter</taxon>
    </lineage>
</organism>
<evidence type="ECO:0000256" key="2">
    <source>
        <dbReference type="ARBA" id="ARBA00013194"/>
    </source>
</evidence>
<protein>
    <recommendedName>
        <fullName evidence="2">peptidylprolyl isomerase</fullName>
        <ecNumber evidence="2">5.2.1.8</ecNumber>
    </recommendedName>
</protein>
<dbReference type="InterPro" id="IPR011990">
    <property type="entry name" value="TPR-like_helical_dom_sf"/>
</dbReference>